<dbReference type="SMART" id="SM00116">
    <property type="entry name" value="CBS"/>
    <property type="match status" value="1"/>
</dbReference>
<reference evidence="4" key="2">
    <citation type="submission" date="2024-04" db="EMBL/GenBank/DDBJ databases">
        <authorList>
            <person name="Chen Y."/>
            <person name="Shah S."/>
            <person name="Dougan E. K."/>
            <person name="Thang M."/>
            <person name="Chan C."/>
        </authorList>
    </citation>
    <scope>NUCLEOTIDE SEQUENCE [LARGE SCALE GENOMIC DNA]</scope>
</reference>
<dbReference type="InterPro" id="IPR046342">
    <property type="entry name" value="CBS_dom_sf"/>
</dbReference>
<sequence length="210" mass="21884">MRSHGAGDFACHHLLVCHAEEDSNHVQLLSALDIARGLLATSSVDVCKEAAEVAKQSVDKVMKLRSDVPSCALADSLGDALDTLHSAKQNCVLAIPSAGEGDAKLECTVVGGAVTPADALRAISENVNCRNMSVAKWLHRSGISPEDRFVCSDASLAEAAALMSKGGLHHLLVEEPSRSKIVGVLSALDIVRAIAGAYQKTLGDMEGSSS</sequence>
<gene>
    <name evidence="3" type="ORF">C1SCF055_LOCUS2824</name>
</gene>
<name>A0A9P1FHU3_9DINO</name>
<comment type="caution">
    <text evidence="3">The sequence shown here is derived from an EMBL/GenBank/DDBJ whole genome shotgun (WGS) entry which is preliminary data.</text>
</comment>
<reference evidence="3" key="1">
    <citation type="submission" date="2022-10" db="EMBL/GenBank/DDBJ databases">
        <authorList>
            <person name="Chen Y."/>
            <person name="Dougan E. K."/>
            <person name="Chan C."/>
            <person name="Rhodes N."/>
            <person name="Thang M."/>
        </authorList>
    </citation>
    <scope>NUCLEOTIDE SEQUENCE</scope>
</reference>
<dbReference type="SUPFAM" id="SSF54631">
    <property type="entry name" value="CBS-domain pair"/>
    <property type="match status" value="1"/>
</dbReference>
<dbReference type="InterPro" id="IPR000644">
    <property type="entry name" value="CBS_dom"/>
</dbReference>
<dbReference type="OrthoDB" id="422445at2759"/>
<keyword evidence="6" id="KW-1185">Reference proteome</keyword>
<keyword evidence="1" id="KW-0129">CBS domain</keyword>
<dbReference type="PROSITE" id="PS51371">
    <property type="entry name" value="CBS"/>
    <property type="match status" value="1"/>
</dbReference>
<dbReference type="Gene3D" id="3.10.580.10">
    <property type="entry name" value="CBS-domain"/>
    <property type="match status" value="1"/>
</dbReference>
<dbReference type="EMBL" id="CAMXCT030000134">
    <property type="protein sequence ID" value="CAL4761734.1"/>
    <property type="molecule type" value="Genomic_DNA"/>
</dbReference>
<evidence type="ECO:0000313" key="6">
    <source>
        <dbReference type="Proteomes" id="UP001152797"/>
    </source>
</evidence>
<evidence type="ECO:0000313" key="4">
    <source>
        <dbReference type="EMBL" id="CAL1127797.1"/>
    </source>
</evidence>
<evidence type="ECO:0000259" key="2">
    <source>
        <dbReference type="PROSITE" id="PS51371"/>
    </source>
</evidence>
<evidence type="ECO:0000313" key="3">
    <source>
        <dbReference type="EMBL" id="CAI3974422.1"/>
    </source>
</evidence>
<feature type="domain" description="CBS" evidence="2">
    <location>
        <begin position="143"/>
        <end position="202"/>
    </location>
</feature>
<proteinExistence type="predicted"/>
<evidence type="ECO:0000256" key="1">
    <source>
        <dbReference type="PROSITE-ProRule" id="PRU00703"/>
    </source>
</evidence>
<dbReference type="Pfam" id="PF00571">
    <property type="entry name" value="CBS"/>
    <property type="match status" value="1"/>
</dbReference>
<evidence type="ECO:0000313" key="5">
    <source>
        <dbReference type="EMBL" id="CAL4761734.1"/>
    </source>
</evidence>
<accession>A0A9P1FHU3</accession>
<dbReference type="CDD" id="cd02205">
    <property type="entry name" value="CBS_pair_SF"/>
    <property type="match status" value="1"/>
</dbReference>
<dbReference type="AlphaFoldDB" id="A0A9P1FHU3"/>
<protein>
    <submittedName>
        <fullName evidence="5">CBS domain-containing protein</fullName>
    </submittedName>
</protein>
<dbReference type="EMBL" id="CAMXCT020000134">
    <property type="protein sequence ID" value="CAL1127797.1"/>
    <property type="molecule type" value="Genomic_DNA"/>
</dbReference>
<dbReference type="EMBL" id="CAMXCT010000134">
    <property type="protein sequence ID" value="CAI3974422.1"/>
    <property type="molecule type" value="Genomic_DNA"/>
</dbReference>
<dbReference type="Proteomes" id="UP001152797">
    <property type="component" value="Unassembled WGS sequence"/>
</dbReference>
<organism evidence="3">
    <name type="scientific">Cladocopium goreaui</name>
    <dbReference type="NCBI Taxonomy" id="2562237"/>
    <lineage>
        <taxon>Eukaryota</taxon>
        <taxon>Sar</taxon>
        <taxon>Alveolata</taxon>
        <taxon>Dinophyceae</taxon>
        <taxon>Suessiales</taxon>
        <taxon>Symbiodiniaceae</taxon>
        <taxon>Cladocopium</taxon>
    </lineage>
</organism>